<name>A0A2P4UT02_CAERE</name>
<dbReference type="SUPFAM" id="SSF47862">
    <property type="entry name" value="Saposin"/>
    <property type="match status" value="1"/>
</dbReference>
<dbReference type="RefSeq" id="XP_053581235.1">
    <property type="nucleotide sequence ID" value="XM_053732322.1"/>
</dbReference>
<dbReference type="EMBL" id="WUAV01000005">
    <property type="protein sequence ID" value="KAF1751396.1"/>
    <property type="molecule type" value="Genomic_DNA"/>
</dbReference>
<evidence type="ECO:0000313" key="1">
    <source>
        <dbReference type="EMBL" id="KAF1751396.1"/>
    </source>
</evidence>
<dbReference type="CTD" id="78776614"/>
<dbReference type="Proteomes" id="UP000483820">
    <property type="component" value="Chromosome V"/>
</dbReference>
<dbReference type="Gene3D" id="1.10.225.10">
    <property type="entry name" value="Saposin-like"/>
    <property type="match status" value="1"/>
</dbReference>
<sequence>MIRTIFILVLVLTFSQGIIFLNDDPAATLICNGCQFVVNIVETRLKAIELVTRNDLTTFADKACARIPDLEVFKTLCTQVKDDLIDIAVQLIEAFERQINGNVTCKNLRLCA</sequence>
<dbReference type="InterPro" id="IPR008139">
    <property type="entry name" value="SaposinB_dom"/>
</dbReference>
<evidence type="ECO:0000313" key="2">
    <source>
        <dbReference type="Proteomes" id="UP000483820"/>
    </source>
</evidence>
<protein>
    <submittedName>
        <fullName evidence="1">Uncharacterized protein</fullName>
    </submittedName>
</protein>
<reference evidence="1 2" key="1">
    <citation type="submission" date="2019-12" db="EMBL/GenBank/DDBJ databases">
        <title>Chromosome-level assembly of the Caenorhabditis remanei genome.</title>
        <authorList>
            <person name="Teterina A.A."/>
            <person name="Willis J.H."/>
            <person name="Phillips P.C."/>
        </authorList>
    </citation>
    <scope>NUCLEOTIDE SEQUENCE [LARGE SCALE GENOMIC DNA]</scope>
    <source>
        <strain evidence="1 2">PX506</strain>
        <tissue evidence="1">Whole organism</tissue>
    </source>
</reference>
<organism evidence="1 2">
    <name type="scientific">Caenorhabditis remanei</name>
    <name type="common">Caenorhabditis vulgaris</name>
    <dbReference type="NCBI Taxonomy" id="31234"/>
    <lineage>
        <taxon>Eukaryota</taxon>
        <taxon>Metazoa</taxon>
        <taxon>Ecdysozoa</taxon>
        <taxon>Nematoda</taxon>
        <taxon>Chromadorea</taxon>
        <taxon>Rhabditida</taxon>
        <taxon>Rhabditina</taxon>
        <taxon>Rhabditomorpha</taxon>
        <taxon>Rhabditoidea</taxon>
        <taxon>Rhabditidae</taxon>
        <taxon>Peloderinae</taxon>
        <taxon>Caenorhabditis</taxon>
    </lineage>
</organism>
<dbReference type="AlphaFoldDB" id="A0A2P4UT02"/>
<dbReference type="SMART" id="SM00741">
    <property type="entry name" value="SapB"/>
    <property type="match status" value="1"/>
</dbReference>
<gene>
    <name evidence="1" type="ORF">GCK72_017950</name>
</gene>
<accession>A0A2P4UT02</accession>
<dbReference type="InterPro" id="IPR011001">
    <property type="entry name" value="Saposin-like"/>
</dbReference>
<dbReference type="KEGG" id="crq:GCK72_017950"/>
<dbReference type="GeneID" id="78776614"/>
<proteinExistence type="predicted"/>
<comment type="caution">
    <text evidence="1">The sequence shown here is derived from an EMBL/GenBank/DDBJ whole genome shotgun (WGS) entry which is preliminary data.</text>
</comment>
<dbReference type="PROSITE" id="PS50015">
    <property type="entry name" value="SAP_B"/>
    <property type="match status" value="1"/>
</dbReference>